<dbReference type="EMBL" id="CP011310">
    <property type="protein sequence ID" value="AKQ43014.1"/>
    <property type="molecule type" value="Genomic_DNA"/>
</dbReference>
<dbReference type="Pfam" id="PF20031">
    <property type="entry name" value="DUF6437"/>
    <property type="match status" value="1"/>
</dbReference>
<sequence>MPRNRSAIAALQKLEADREALDAKQRELEAQAAKELGQIILGTGLETFSKKGLKQVAEALGKLGETAAIAKLAERSAGRTSTASPGTE</sequence>
<keyword evidence="1" id="KW-0175">Coiled coil</keyword>
<dbReference type="OrthoDB" id="7596182at2"/>
<protein>
    <recommendedName>
        <fullName evidence="2">DUF64370 domain-containing protein</fullName>
    </recommendedName>
</protein>
<feature type="domain" description="DUF64370" evidence="2">
    <location>
        <begin position="1"/>
        <end position="73"/>
    </location>
</feature>
<organism evidence="3 4">
    <name type="scientific">Aurantiacibacter atlanticus</name>
    <dbReference type="NCBI Taxonomy" id="1648404"/>
    <lineage>
        <taxon>Bacteria</taxon>
        <taxon>Pseudomonadati</taxon>
        <taxon>Pseudomonadota</taxon>
        <taxon>Alphaproteobacteria</taxon>
        <taxon>Sphingomonadales</taxon>
        <taxon>Erythrobacteraceae</taxon>
        <taxon>Aurantiacibacter</taxon>
    </lineage>
</organism>
<accession>A0A0H4VJ67</accession>
<proteinExistence type="predicted"/>
<evidence type="ECO:0000259" key="2">
    <source>
        <dbReference type="Pfam" id="PF20031"/>
    </source>
</evidence>
<evidence type="ECO:0000313" key="3">
    <source>
        <dbReference type="EMBL" id="AKQ43014.1"/>
    </source>
</evidence>
<dbReference type="RefSeq" id="WP_048886577.1">
    <property type="nucleotide sequence ID" value="NZ_CP011310.1"/>
</dbReference>
<reference evidence="4" key="2">
    <citation type="submission" date="2015-04" db="EMBL/GenBank/DDBJ databases">
        <title>The complete genome sequence of Erythrobacter sp. s21-N3.</title>
        <authorList>
            <person name="Zhuang L."/>
            <person name="Liu Y."/>
            <person name="Shao Z."/>
        </authorList>
    </citation>
    <scope>NUCLEOTIDE SEQUENCE [LARGE SCALE GENOMIC DNA]</scope>
    <source>
        <strain evidence="4">s21-N3</strain>
    </source>
</reference>
<evidence type="ECO:0000256" key="1">
    <source>
        <dbReference type="SAM" id="Coils"/>
    </source>
</evidence>
<dbReference type="PATRIC" id="fig|1648404.4.peg.127"/>
<feature type="coiled-coil region" evidence="1">
    <location>
        <begin position="4"/>
        <end position="34"/>
    </location>
</feature>
<keyword evidence="4" id="KW-1185">Reference proteome</keyword>
<dbReference type="InterPro" id="IPR045496">
    <property type="entry name" value="DUF6437"/>
</dbReference>
<dbReference type="AlphaFoldDB" id="A0A0H4VJ67"/>
<evidence type="ECO:0000313" key="4">
    <source>
        <dbReference type="Proteomes" id="UP000059113"/>
    </source>
</evidence>
<reference evidence="3 4" key="1">
    <citation type="journal article" date="2015" name="Int. J. Syst. Evol. Microbiol.">
        <title>Erythrobacter atlanticus sp. nov., a bacterium from ocean sediment able to degrade polycyclic aromatic hydrocarbons.</title>
        <authorList>
            <person name="Zhuang L."/>
            <person name="Liu Y."/>
            <person name="Wang L."/>
            <person name="Wang W."/>
            <person name="Shao Z."/>
        </authorList>
    </citation>
    <scope>NUCLEOTIDE SEQUENCE [LARGE SCALE GENOMIC DNA]</scope>
    <source>
        <strain evidence="4">s21-N3</strain>
    </source>
</reference>
<dbReference type="Proteomes" id="UP000059113">
    <property type="component" value="Chromosome"/>
</dbReference>
<name>A0A0H4VJ67_9SPHN</name>
<gene>
    <name evidence="3" type="ORF">CP97_00595</name>
</gene>
<dbReference type="KEGG" id="ery:CP97_00595"/>